<name>A0A0A1N465_RHIZD</name>
<sequence>MVQQLARVQATSRSWVKPAIPTPFIRGRTELSDWDVVMFATYMPLLLFYTNDSRDPNFMNTAILKSSLSETLVDFYPLAGRLIDVGNGIDAIDNNDEGVLFVEAEYPSDLKDFKKGGYLPSQMDYHRMFPIHFYSSPQDPLCAVQVTRFTDGGVALGLMVLQKVADMYSIAFFLDAWSKKARNIQYTPATFDRSLIAFPEDTVITDEVLEHYRSEHRSMKHKPLYPSNFESSLSKFGKQGPKDLKPLKSIILEFHSSGLQACKKDAHTPEMIANKNWLSTKDALFAMLFRAIIRSRGVQEDDEMRMIMPMNGRSRMKNPKGMSYYFGNWMISRTFKTSLREVNETSLVNTATSLRQFVSSLQLSLFHGISKLYTLHEDMSANYLSYKPNSEHQITVNDLSVLPFCKIDFSYGCPDRARGYITSGGNGCLIVIGRRDNADGAVYDVQLQMDVGSISRFIKDPDVMKYAKKILY</sequence>
<dbReference type="EMBL" id="KV921424">
    <property type="protein sequence ID" value="ORE15439.1"/>
    <property type="molecule type" value="Genomic_DNA"/>
</dbReference>
<reference evidence="2 3" key="1">
    <citation type="journal article" date="2016" name="Proc. Natl. Acad. Sci. U.S.A.">
        <title>Lipid metabolic changes in an early divergent fungus govern the establishment of a mutualistic symbiosis with endobacteria.</title>
        <authorList>
            <person name="Lastovetsky O.A."/>
            <person name="Gaspar M.L."/>
            <person name="Mondo S.J."/>
            <person name="LaButti K.M."/>
            <person name="Sandor L."/>
            <person name="Grigoriev I.V."/>
            <person name="Henry S.A."/>
            <person name="Pawlowska T.E."/>
        </authorList>
    </citation>
    <scope>NUCLEOTIDE SEQUENCE [LARGE SCALE GENOMIC DNA]</scope>
    <source>
        <strain evidence="2 3">ATCC 11559</strain>
    </source>
</reference>
<evidence type="ECO:0000313" key="3">
    <source>
        <dbReference type="Proteomes" id="UP000242381"/>
    </source>
</evidence>
<dbReference type="PANTHER" id="PTHR31642:SF310">
    <property type="entry name" value="FATTY ALCOHOL:CAFFEOYL-COA ACYLTRANSFERASE"/>
    <property type="match status" value="1"/>
</dbReference>
<keyword evidence="1 2" id="KW-0808">Transferase</keyword>
<dbReference type="InterPro" id="IPR023213">
    <property type="entry name" value="CAT-like_dom_sf"/>
</dbReference>
<dbReference type="Pfam" id="PF02458">
    <property type="entry name" value="Transferase"/>
    <property type="match status" value="1"/>
</dbReference>
<proteinExistence type="predicted"/>
<protein>
    <submittedName>
        <fullName evidence="2">Transferase</fullName>
    </submittedName>
</protein>
<dbReference type="VEuPathDB" id="FungiDB:BCV72DRAFT_39294"/>
<accession>A0A0A1N465</accession>
<evidence type="ECO:0000256" key="1">
    <source>
        <dbReference type="ARBA" id="ARBA00022679"/>
    </source>
</evidence>
<organism evidence="2 3">
    <name type="scientific">Rhizopus microsporus</name>
    <dbReference type="NCBI Taxonomy" id="58291"/>
    <lineage>
        <taxon>Eukaryota</taxon>
        <taxon>Fungi</taxon>
        <taxon>Fungi incertae sedis</taxon>
        <taxon>Mucoromycota</taxon>
        <taxon>Mucoromycotina</taxon>
        <taxon>Mucoromycetes</taxon>
        <taxon>Mucorales</taxon>
        <taxon>Mucorineae</taxon>
        <taxon>Rhizopodaceae</taxon>
        <taxon>Rhizopus</taxon>
    </lineage>
</organism>
<dbReference type="GO" id="GO:0016747">
    <property type="term" value="F:acyltransferase activity, transferring groups other than amino-acyl groups"/>
    <property type="evidence" value="ECO:0007669"/>
    <property type="project" value="TreeGrafter"/>
</dbReference>
<evidence type="ECO:0000313" key="2">
    <source>
        <dbReference type="EMBL" id="ORE15439.1"/>
    </source>
</evidence>
<dbReference type="InterPro" id="IPR050317">
    <property type="entry name" value="Plant_Fungal_Acyltransferase"/>
</dbReference>
<dbReference type="Gene3D" id="3.30.559.10">
    <property type="entry name" value="Chloramphenicol acetyltransferase-like domain"/>
    <property type="match status" value="2"/>
</dbReference>
<dbReference type="AlphaFoldDB" id="A0A0A1N465"/>
<dbReference type="OMA" id="FFSEWAR"/>
<gene>
    <name evidence="2" type="ORF">BCV71DRAFT_33448</name>
</gene>
<dbReference type="Proteomes" id="UP000242381">
    <property type="component" value="Unassembled WGS sequence"/>
</dbReference>
<dbReference type="PANTHER" id="PTHR31642">
    <property type="entry name" value="TRICHOTHECENE 3-O-ACETYLTRANSFERASE"/>
    <property type="match status" value="1"/>
</dbReference>